<feature type="compositionally biased region" description="Acidic residues" evidence="1">
    <location>
        <begin position="138"/>
        <end position="151"/>
    </location>
</feature>
<feature type="region of interest" description="Disordered" evidence="1">
    <location>
        <begin position="1"/>
        <end position="153"/>
    </location>
</feature>
<accession>A0A6A4E355</accession>
<dbReference type="EMBL" id="QXGB01000876">
    <property type="protein sequence ID" value="KAE9202201.1"/>
    <property type="molecule type" value="Genomic_DNA"/>
</dbReference>
<feature type="region of interest" description="Disordered" evidence="1">
    <location>
        <begin position="194"/>
        <end position="275"/>
    </location>
</feature>
<dbReference type="AlphaFoldDB" id="A0A6A4E355"/>
<feature type="compositionally biased region" description="Low complexity" evidence="1">
    <location>
        <begin position="199"/>
        <end position="219"/>
    </location>
</feature>
<dbReference type="EMBL" id="QXGD01000396">
    <property type="protein sequence ID" value="KAE9240873.1"/>
    <property type="molecule type" value="Genomic_DNA"/>
</dbReference>
<dbReference type="EMBL" id="QXGF01000490">
    <property type="protein sequence ID" value="KAE8939418.1"/>
    <property type="molecule type" value="Genomic_DNA"/>
</dbReference>
<evidence type="ECO:0000313" key="2">
    <source>
        <dbReference type="EMBL" id="KAE8939418.1"/>
    </source>
</evidence>
<dbReference type="EMBL" id="QXFZ01000441">
    <property type="protein sequence ID" value="KAE9116337.1"/>
    <property type="molecule type" value="Genomic_DNA"/>
</dbReference>
<dbReference type="EMBL" id="QXGC01000407">
    <property type="protein sequence ID" value="KAE9237161.1"/>
    <property type="molecule type" value="Genomic_DNA"/>
</dbReference>
<evidence type="ECO:0000313" key="11">
    <source>
        <dbReference type="Proteomes" id="UP000440367"/>
    </source>
</evidence>
<evidence type="ECO:0000313" key="7">
    <source>
        <dbReference type="EMBL" id="KAE9315484.1"/>
    </source>
</evidence>
<evidence type="ECO:0000313" key="12">
    <source>
        <dbReference type="Proteomes" id="UP000441208"/>
    </source>
</evidence>
<dbReference type="Proteomes" id="UP000429523">
    <property type="component" value="Unassembled WGS sequence"/>
</dbReference>
<feature type="compositionally biased region" description="Basic residues" evidence="1">
    <location>
        <begin position="263"/>
        <end position="272"/>
    </location>
</feature>
<evidence type="ECO:0000313" key="6">
    <source>
        <dbReference type="EMBL" id="KAE9240873.1"/>
    </source>
</evidence>
<reference evidence="8 9" key="1">
    <citation type="submission" date="2018-08" db="EMBL/GenBank/DDBJ databases">
        <title>Genomic investigation of the strawberry pathogen Phytophthora fragariae indicates pathogenicity is determined by transcriptional variation in three key races.</title>
        <authorList>
            <person name="Adams T.M."/>
            <person name="Armitage A.D."/>
            <person name="Sobczyk M.K."/>
            <person name="Bates H.J."/>
            <person name="Dunwell J.M."/>
            <person name="Nellist C.F."/>
            <person name="Harrison R.J."/>
        </authorList>
    </citation>
    <scope>NUCLEOTIDE SEQUENCE [LARGE SCALE GENOMIC DNA]</scope>
    <source>
        <strain evidence="7 10">A4</strain>
        <strain evidence="6 11">BC-1</strain>
        <strain evidence="5 13">BC-23</strain>
        <strain evidence="4 9">NOV-27</strain>
        <strain evidence="3 12">NOV-71</strain>
        <strain evidence="2 8">NOV-9</strain>
    </source>
</reference>
<evidence type="ECO:0000313" key="10">
    <source>
        <dbReference type="Proteomes" id="UP000437068"/>
    </source>
</evidence>
<feature type="compositionally biased region" description="Acidic residues" evidence="1">
    <location>
        <begin position="43"/>
        <end position="81"/>
    </location>
</feature>
<protein>
    <submittedName>
        <fullName evidence="7">Uncharacterized protein</fullName>
    </submittedName>
</protein>
<organism evidence="7 10">
    <name type="scientific">Phytophthora fragariae</name>
    <dbReference type="NCBI Taxonomy" id="53985"/>
    <lineage>
        <taxon>Eukaryota</taxon>
        <taxon>Sar</taxon>
        <taxon>Stramenopiles</taxon>
        <taxon>Oomycota</taxon>
        <taxon>Peronosporomycetes</taxon>
        <taxon>Peronosporales</taxon>
        <taxon>Peronosporaceae</taxon>
        <taxon>Phytophthora</taxon>
    </lineage>
</organism>
<proteinExistence type="predicted"/>
<dbReference type="Proteomes" id="UP000437068">
    <property type="component" value="Unassembled WGS sequence"/>
</dbReference>
<dbReference type="Proteomes" id="UP000440367">
    <property type="component" value="Unassembled WGS sequence"/>
</dbReference>
<name>A0A6A4E355_9STRA</name>
<evidence type="ECO:0000313" key="5">
    <source>
        <dbReference type="EMBL" id="KAE9237161.1"/>
    </source>
</evidence>
<evidence type="ECO:0000313" key="4">
    <source>
        <dbReference type="EMBL" id="KAE9202201.1"/>
    </source>
</evidence>
<evidence type="ECO:0000313" key="9">
    <source>
        <dbReference type="Proteomes" id="UP000433483"/>
    </source>
</evidence>
<dbReference type="Proteomes" id="UP000441208">
    <property type="component" value="Unassembled WGS sequence"/>
</dbReference>
<evidence type="ECO:0000313" key="13">
    <source>
        <dbReference type="Proteomes" id="UP000476176"/>
    </source>
</evidence>
<dbReference type="OrthoDB" id="128989at2759"/>
<dbReference type="Proteomes" id="UP000476176">
    <property type="component" value="Unassembled WGS sequence"/>
</dbReference>
<evidence type="ECO:0000313" key="8">
    <source>
        <dbReference type="Proteomes" id="UP000429523"/>
    </source>
</evidence>
<keyword evidence="9" id="KW-1185">Reference proteome</keyword>
<evidence type="ECO:0000313" key="3">
    <source>
        <dbReference type="EMBL" id="KAE9116337.1"/>
    </source>
</evidence>
<comment type="caution">
    <text evidence="7">The sequence shown here is derived from an EMBL/GenBank/DDBJ whole genome shotgun (WGS) entry which is preliminary data.</text>
</comment>
<sequence>MAMATHGAQEGPPGEQGRRVGIRPRKAVDDLQVAQGYTKDDKGDEDYVVEDVTADEEEVGDEEAKDTEVVDDEEAPDVVDNEEAKHEEMSGNALDPTEKSFNFADLFGDDDDDDTTATHGKIALGKAKPDGGISTAVGDDDGMFSDEDEDDTVSKAIDVVNTDAVMEESEEAAGSKRQVTAFEETIRQFVRAAREEAEAAAQTPSASRTAAPAPYTTPRKQIRAPMCKPAQSGDASPPPKRATVGTGEEKPAVVKAAGDQPPTRHRERRRTKTWGEREKIAKAHQAVDNLRPPLSKKSFDDWSEFEEMLKAYQDANFVRHSARSS</sequence>
<evidence type="ECO:0000256" key="1">
    <source>
        <dbReference type="SAM" id="MobiDB-lite"/>
    </source>
</evidence>
<dbReference type="Proteomes" id="UP000433483">
    <property type="component" value="Unassembled WGS sequence"/>
</dbReference>
<dbReference type="EMBL" id="QXGE01000338">
    <property type="protein sequence ID" value="KAE9315484.1"/>
    <property type="molecule type" value="Genomic_DNA"/>
</dbReference>
<gene>
    <name evidence="7" type="ORF">PF001_g7776</name>
    <name evidence="6" type="ORF">PF002_g9541</name>
    <name evidence="5" type="ORF">PF004_g8644</name>
    <name evidence="4" type="ORF">PF005_g14664</name>
    <name evidence="3" type="ORF">PF007_g9696</name>
    <name evidence="2" type="ORF">PF009_g10732</name>
</gene>